<dbReference type="STRING" id="7395.A0A1A9VTW1"/>
<dbReference type="Proteomes" id="UP000078200">
    <property type="component" value="Unassembled WGS sequence"/>
</dbReference>
<keyword evidence="1" id="KW-0812">Transmembrane</keyword>
<sequence>MLYETIGASRSATTPASTLPETFTRTIHGSHIICNHRLPRINTTFHLIQSSIYVKNTKNSFKSNDISITDQTITLTDLLQIWNQMALALLFALVSIAYPFLNKY</sequence>
<dbReference type="VEuPathDB" id="VectorBase:GAUT047435"/>
<feature type="transmembrane region" description="Helical" evidence="1">
    <location>
        <begin position="81"/>
        <end position="101"/>
    </location>
</feature>
<protein>
    <submittedName>
        <fullName evidence="2">Uncharacterized protein</fullName>
    </submittedName>
</protein>
<reference evidence="2" key="1">
    <citation type="submission" date="2020-05" db="UniProtKB">
        <authorList>
            <consortium name="EnsemblMetazoa"/>
        </authorList>
    </citation>
    <scope>IDENTIFICATION</scope>
    <source>
        <strain evidence="2">TTRI</strain>
    </source>
</reference>
<organism evidence="2 3">
    <name type="scientific">Glossina austeni</name>
    <name type="common">Savannah tsetse fly</name>
    <dbReference type="NCBI Taxonomy" id="7395"/>
    <lineage>
        <taxon>Eukaryota</taxon>
        <taxon>Metazoa</taxon>
        <taxon>Ecdysozoa</taxon>
        <taxon>Arthropoda</taxon>
        <taxon>Hexapoda</taxon>
        <taxon>Insecta</taxon>
        <taxon>Pterygota</taxon>
        <taxon>Neoptera</taxon>
        <taxon>Endopterygota</taxon>
        <taxon>Diptera</taxon>
        <taxon>Brachycera</taxon>
        <taxon>Muscomorpha</taxon>
        <taxon>Hippoboscoidea</taxon>
        <taxon>Glossinidae</taxon>
        <taxon>Glossina</taxon>
    </lineage>
</organism>
<keyword evidence="1" id="KW-0472">Membrane</keyword>
<keyword evidence="3" id="KW-1185">Reference proteome</keyword>
<dbReference type="EnsemblMetazoa" id="GAUT047435-RA">
    <property type="protein sequence ID" value="GAUT047435-PA"/>
    <property type="gene ID" value="GAUT047435"/>
</dbReference>
<dbReference type="AlphaFoldDB" id="A0A1A9VTW1"/>
<keyword evidence="1" id="KW-1133">Transmembrane helix</keyword>
<evidence type="ECO:0000313" key="2">
    <source>
        <dbReference type="EnsemblMetazoa" id="GAUT047435-PA"/>
    </source>
</evidence>
<evidence type="ECO:0000313" key="3">
    <source>
        <dbReference type="Proteomes" id="UP000078200"/>
    </source>
</evidence>
<name>A0A1A9VTW1_GLOAU</name>
<proteinExistence type="predicted"/>
<evidence type="ECO:0000256" key="1">
    <source>
        <dbReference type="SAM" id="Phobius"/>
    </source>
</evidence>
<accession>A0A1A9VTW1</accession>